<evidence type="ECO:0000256" key="1">
    <source>
        <dbReference type="SAM" id="MobiDB-lite"/>
    </source>
</evidence>
<dbReference type="Proteomes" id="UP000887564">
    <property type="component" value="Unplaced"/>
</dbReference>
<organism evidence="2 3">
    <name type="scientific">Parascaris equorum</name>
    <name type="common">Equine roundworm</name>
    <dbReference type="NCBI Taxonomy" id="6256"/>
    <lineage>
        <taxon>Eukaryota</taxon>
        <taxon>Metazoa</taxon>
        <taxon>Ecdysozoa</taxon>
        <taxon>Nematoda</taxon>
        <taxon>Chromadorea</taxon>
        <taxon>Rhabditida</taxon>
        <taxon>Spirurina</taxon>
        <taxon>Ascaridomorpha</taxon>
        <taxon>Ascaridoidea</taxon>
        <taxon>Ascarididae</taxon>
        <taxon>Parascaris</taxon>
    </lineage>
</organism>
<evidence type="ECO:0000313" key="2">
    <source>
        <dbReference type="Proteomes" id="UP000887564"/>
    </source>
</evidence>
<feature type="region of interest" description="Disordered" evidence="1">
    <location>
        <begin position="50"/>
        <end position="76"/>
    </location>
</feature>
<protein>
    <submittedName>
        <fullName evidence="3">Uncharacterized protein</fullName>
    </submittedName>
</protein>
<dbReference type="WBParaSite" id="PEQ_0000031701-mRNA-1">
    <property type="protein sequence ID" value="PEQ_0000031701-mRNA-1"/>
    <property type="gene ID" value="PEQ_0000031701"/>
</dbReference>
<accession>A0A914R1I9</accession>
<keyword evidence="2" id="KW-1185">Reference proteome</keyword>
<sequence>MSCEATRNTWSQQRQKRRAAQRLTYLETCFEPDRKRARYERKDESVMVSMGVGDGRDSLSNDGNFNSCTSSPSKGNVGRCEAIVQV</sequence>
<reference evidence="3" key="1">
    <citation type="submission" date="2022-11" db="UniProtKB">
        <authorList>
            <consortium name="WormBaseParasite"/>
        </authorList>
    </citation>
    <scope>IDENTIFICATION</scope>
</reference>
<dbReference type="AlphaFoldDB" id="A0A914R1I9"/>
<evidence type="ECO:0000313" key="3">
    <source>
        <dbReference type="WBParaSite" id="PEQ_0000031701-mRNA-1"/>
    </source>
</evidence>
<name>A0A914R1I9_PAREQ</name>
<proteinExistence type="predicted"/>
<feature type="compositionally biased region" description="Polar residues" evidence="1">
    <location>
        <begin position="60"/>
        <end position="74"/>
    </location>
</feature>